<dbReference type="EMBL" id="CAADFS010000003">
    <property type="protein sequence ID" value="VFK38019.1"/>
    <property type="molecule type" value="Genomic_DNA"/>
</dbReference>
<proteinExistence type="predicted"/>
<accession>A0A450Y908</accession>
<reference evidence="2" key="1">
    <citation type="submission" date="2019-02" db="EMBL/GenBank/DDBJ databases">
        <authorList>
            <person name="Gruber-Vodicka R. H."/>
            <person name="Seah K. B. B."/>
        </authorList>
    </citation>
    <scope>NUCLEOTIDE SEQUENCE</scope>
    <source>
        <strain evidence="2">BECK_BZ123</strain>
        <strain evidence="3">BECK_BZ126</strain>
    </source>
</reference>
<dbReference type="EMBL" id="CAADFW010000005">
    <property type="protein sequence ID" value="VFK54656.1"/>
    <property type="molecule type" value="Genomic_DNA"/>
</dbReference>
<sequence>MVEDKIPAKPEDRDPALDEKNGMLEEQGRSHRGERQGADGKRTC</sequence>
<dbReference type="AlphaFoldDB" id="A0A450Y908"/>
<protein>
    <submittedName>
        <fullName evidence="2">Uncharacterized protein</fullName>
    </submittedName>
</protein>
<gene>
    <name evidence="2" type="ORF">BECKTC1821D_GA0114238_100315</name>
    <name evidence="3" type="ORF">BECKTC1821F_GA0114240_100591</name>
</gene>
<evidence type="ECO:0000313" key="3">
    <source>
        <dbReference type="EMBL" id="VFK54656.1"/>
    </source>
</evidence>
<evidence type="ECO:0000313" key="2">
    <source>
        <dbReference type="EMBL" id="VFK38019.1"/>
    </source>
</evidence>
<name>A0A450Y908_9GAMM</name>
<organism evidence="2">
    <name type="scientific">Candidatus Kentrum sp. TC</name>
    <dbReference type="NCBI Taxonomy" id="2126339"/>
    <lineage>
        <taxon>Bacteria</taxon>
        <taxon>Pseudomonadati</taxon>
        <taxon>Pseudomonadota</taxon>
        <taxon>Gammaproteobacteria</taxon>
        <taxon>Candidatus Kentrum</taxon>
    </lineage>
</organism>
<feature type="region of interest" description="Disordered" evidence="1">
    <location>
        <begin position="1"/>
        <end position="44"/>
    </location>
</feature>
<evidence type="ECO:0000256" key="1">
    <source>
        <dbReference type="SAM" id="MobiDB-lite"/>
    </source>
</evidence>